<feature type="domain" description="Transcription elongation factor GreA/GreB C-terminal" evidence="1">
    <location>
        <begin position="85"/>
        <end position="151"/>
    </location>
</feature>
<dbReference type="GO" id="GO:0032784">
    <property type="term" value="P:regulation of DNA-templated transcription elongation"/>
    <property type="evidence" value="ECO:0007669"/>
    <property type="project" value="InterPro"/>
</dbReference>
<dbReference type="RefSeq" id="WP_092869587.1">
    <property type="nucleotide sequence ID" value="NZ_FPCH01000005.1"/>
</dbReference>
<evidence type="ECO:0000313" key="2">
    <source>
        <dbReference type="EMBL" id="SFV39056.1"/>
    </source>
</evidence>
<keyword evidence="3" id="KW-1185">Reference proteome</keyword>
<dbReference type="InterPro" id="IPR001437">
    <property type="entry name" value="Tscrpt_elong_fac_GreA/B_C"/>
</dbReference>
<name>A0A1I7NWK9_9HYPH</name>
<dbReference type="PANTHER" id="PTHR30437:SF6">
    <property type="entry name" value="TRANSCRIPTION ELONGATION FACTOR GREB"/>
    <property type="match status" value="1"/>
</dbReference>
<evidence type="ECO:0000259" key="1">
    <source>
        <dbReference type="Pfam" id="PF01272"/>
    </source>
</evidence>
<dbReference type="SUPFAM" id="SSF54534">
    <property type="entry name" value="FKBP-like"/>
    <property type="match status" value="1"/>
</dbReference>
<dbReference type="GO" id="GO:0006354">
    <property type="term" value="P:DNA-templated transcription elongation"/>
    <property type="evidence" value="ECO:0007669"/>
    <property type="project" value="TreeGrafter"/>
</dbReference>
<dbReference type="InterPro" id="IPR036953">
    <property type="entry name" value="GreA/GreB_C_sf"/>
</dbReference>
<dbReference type="EMBL" id="FPCH01000005">
    <property type="protein sequence ID" value="SFV39056.1"/>
    <property type="molecule type" value="Genomic_DNA"/>
</dbReference>
<dbReference type="Proteomes" id="UP000199423">
    <property type="component" value="Unassembled WGS sequence"/>
</dbReference>
<dbReference type="PANTHER" id="PTHR30437">
    <property type="entry name" value="TRANSCRIPTION ELONGATION FACTOR GREA"/>
    <property type="match status" value="1"/>
</dbReference>
<dbReference type="AlphaFoldDB" id="A0A1I7NWK9"/>
<dbReference type="GO" id="GO:0003746">
    <property type="term" value="F:translation elongation factor activity"/>
    <property type="evidence" value="ECO:0007669"/>
    <property type="project" value="UniProtKB-KW"/>
</dbReference>
<sequence>MSRAFVKESDAVEELPEKLVSEHRNLVTPEGLAHIEAEVGRLQAELAEAQRSGDRDAIQRASRDFRYWNQRLGSAEVQNPPTGSSVVSFGSLVTLERDDGRVQKYRLVGEDESNPAKGKISYTSPLAQALMEKSVGDVVQAGTGEAEIVKIE</sequence>
<reference evidence="3" key="1">
    <citation type="submission" date="2016-10" db="EMBL/GenBank/DDBJ databases">
        <authorList>
            <person name="Varghese N."/>
            <person name="Submissions S."/>
        </authorList>
    </citation>
    <scope>NUCLEOTIDE SEQUENCE [LARGE SCALE GENOMIC DNA]</scope>
    <source>
        <strain evidence="3">DSM 1565</strain>
    </source>
</reference>
<evidence type="ECO:0000313" key="3">
    <source>
        <dbReference type="Proteomes" id="UP000199423"/>
    </source>
</evidence>
<protein>
    <submittedName>
        <fullName evidence="2">Transcription elongation factor, GreA/GreB family</fullName>
    </submittedName>
</protein>
<gene>
    <name evidence="2" type="ORF">SAMN04488557_4079</name>
</gene>
<keyword evidence="2" id="KW-0648">Protein biosynthesis</keyword>
<dbReference type="Gene3D" id="3.10.50.30">
    <property type="entry name" value="Transcription elongation factor, GreA/GreB, C-terminal domain"/>
    <property type="match status" value="1"/>
</dbReference>
<dbReference type="OrthoDB" id="8537952at2"/>
<proteinExistence type="predicted"/>
<dbReference type="Pfam" id="PF01272">
    <property type="entry name" value="GreA_GreB"/>
    <property type="match status" value="1"/>
</dbReference>
<dbReference type="NCBIfam" id="NF004973">
    <property type="entry name" value="PRK06342.1"/>
    <property type="match status" value="1"/>
</dbReference>
<dbReference type="InterPro" id="IPR023459">
    <property type="entry name" value="Tscrpt_elong_fac_GreA/B_fam"/>
</dbReference>
<accession>A0A1I7NWK9</accession>
<keyword evidence="2" id="KW-0251">Elongation factor</keyword>
<dbReference type="STRING" id="51670.SAMN04488557_4079"/>
<organism evidence="2 3">
    <name type="scientific">Hyphomicrobium facile</name>
    <dbReference type="NCBI Taxonomy" id="51670"/>
    <lineage>
        <taxon>Bacteria</taxon>
        <taxon>Pseudomonadati</taxon>
        <taxon>Pseudomonadota</taxon>
        <taxon>Alphaproteobacteria</taxon>
        <taxon>Hyphomicrobiales</taxon>
        <taxon>Hyphomicrobiaceae</taxon>
        <taxon>Hyphomicrobium</taxon>
    </lineage>
</organism>
<dbReference type="GO" id="GO:0003677">
    <property type="term" value="F:DNA binding"/>
    <property type="evidence" value="ECO:0007669"/>
    <property type="project" value="InterPro"/>
</dbReference>
<dbReference type="GO" id="GO:0070063">
    <property type="term" value="F:RNA polymerase binding"/>
    <property type="evidence" value="ECO:0007669"/>
    <property type="project" value="InterPro"/>
</dbReference>